<name>A0A1H1SUR5_9GAMM</name>
<gene>
    <name evidence="5" type="ORF">NBRC116187_18310</name>
    <name evidence="6" type="ORF">SAMN05216271_2095</name>
</gene>
<evidence type="ECO:0000256" key="3">
    <source>
        <dbReference type="ARBA" id="ARBA00023163"/>
    </source>
</evidence>
<feature type="domain" description="HTH marR-type" evidence="4">
    <location>
        <begin position="1"/>
        <end position="136"/>
    </location>
</feature>
<accession>A0A1H1SUR5</accession>
<dbReference type="SMART" id="SM00347">
    <property type="entry name" value="HTH_MARR"/>
    <property type="match status" value="1"/>
</dbReference>
<protein>
    <submittedName>
        <fullName evidence="6">DNA-binding transcriptional regulator, MarR family</fullName>
    </submittedName>
    <submittedName>
        <fullName evidence="5">MarR family transcriptional regulator</fullName>
    </submittedName>
</protein>
<dbReference type="PANTHER" id="PTHR33164:SF89">
    <property type="entry name" value="MARR FAMILY REGULATORY PROTEIN"/>
    <property type="match status" value="1"/>
</dbReference>
<dbReference type="AlphaFoldDB" id="A0A1H1SUR5"/>
<keyword evidence="1" id="KW-0805">Transcription regulation</keyword>
<dbReference type="PANTHER" id="PTHR33164">
    <property type="entry name" value="TRANSCRIPTIONAL REGULATOR, MARR FAMILY"/>
    <property type="match status" value="1"/>
</dbReference>
<dbReference type="Proteomes" id="UP000243413">
    <property type="component" value="Chromosome I"/>
</dbReference>
<keyword evidence="3" id="KW-0804">Transcription</keyword>
<dbReference type="STRING" id="472181.SAMN05216271_2095"/>
<dbReference type="PROSITE" id="PS01117">
    <property type="entry name" value="HTH_MARR_1"/>
    <property type="match status" value="1"/>
</dbReference>
<dbReference type="EMBL" id="BAABWD010000001">
    <property type="protein sequence ID" value="GAA6131471.1"/>
    <property type="molecule type" value="Genomic_DNA"/>
</dbReference>
<dbReference type="InterPro" id="IPR000835">
    <property type="entry name" value="HTH_MarR-typ"/>
</dbReference>
<dbReference type="Gene3D" id="1.10.10.10">
    <property type="entry name" value="Winged helix-like DNA-binding domain superfamily/Winged helix DNA-binding domain"/>
    <property type="match status" value="1"/>
</dbReference>
<organism evidence="6 7">
    <name type="scientific">Halopseudomonas sabulinigri</name>
    <dbReference type="NCBI Taxonomy" id="472181"/>
    <lineage>
        <taxon>Bacteria</taxon>
        <taxon>Pseudomonadati</taxon>
        <taxon>Pseudomonadota</taxon>
        <taxon>Gammaproteobacteria</taxon>
        <taxon>Pseudomonadales</taxon>
        <taxon>Pseudomonadaceae</taxon>
        <taxon>Halopseudomonas</taxon>
    </lineage>
</organism>
<keyword evidence="2 6" id="KW-0238">DNA-binding</keyword>
<evidence type="ECO:0000313" key="7">
    <source>
        <dbReference type="Proteomes" id="UP000243413"/>
    </source>
</evidence>
<dbReference type="OrthoDB" id="7502947at2"/>
<dbReference type="InterPro" id="IPR023187">
    <property type="entry name" value="Tscrpt_reg_MarR-type_CS"/>
</dbReference>
<reference evidence="6" key="1">
    <citation type="submission" date="2016-10" db="EMBL/GenBank/DDBJ databases">
        <authorList>
            <person name="de Groot N.N."/>
        </authorList>
    </citation>
    <scope>NUCLEOTIDE SEQUENCE [LARGE SCALE GENOMIC DNA]</scope>
    <source>
        <strain evidence="6">JCM 14963</strain>
    </source>
</reference>
<evidence type="ECO:0000313" key="6">
    <source>
        <dbReference type="EMBL" id="SDS51732.1"/>
    </source>
</evidence>
<sequence length="155" mass="17184">MHMMHDLYLALRRLQRASEIHAKRLGRHSGLTPIQLLILHSIKAMGESTLGDLAKQVSVSQATLSTIIDRLENRELLQRIRSKSDKRKVHLALSDKGAAVIQAEPALLPSAFLDRFGKLADWEQLMLLASLQRVAGLLEEGQTTPAELFEGETAA</sequence>
<evidence type="ECO:0000256" key="1">
    <source>
        <dbReference type="ARBA" id="ARBA00023015"/>
    </source>
</evidence>
<evidence type="ECO:0000313" key="5">
    <source>
        <dbReference type="EMBL" id="GAA6131471.1"/>
    </source>
</evidence>
<reference evidence="5 8" key="3">
    <citation type="submission" date="2024-04" db="EMBL/GenBank/DDBJ databases">
        <title>Draft genome sequence of Halopseudomonas sabulinigri NBRC 116187.</title>
        <authorList>
            <person name="Miyakawa T."/>
            <person name="Kusuya Y."/>
            <person name="Miura T."/>
        </authorList>
    </citation>
    <scope>NUCLEOTIDE SEQUENCE [LARGE SCALE GENOMIC DNA]</scope>
    <source>
        <strain evidence="5 8">4NH20-0042</strain>
    </source>
</reference>
<evidence type="ECO:0000259" key="4">
    <source>
        <dbReference type="PROSITE" id="PS50995"/>
    </source>
</evidence>
<dbReference type="Proteomes" id="UP001486808">
    <property type="component" value="Unassembled WGS sequence"/>
</dbReference>
<dbReference type="InterPro" id="IPR039422">
    <property type="entry name" value="MarR/SlyA-like"/>
</dbReference>
<evidence type="ECO:0000256" key="2">
    <source>
        <dbReference type="ARBA" id="ARBA00023125"/>
    </source>
</evidence>
<dbReference type="Pfam" id="PF01047">
    <property type="entry name" value="MarR"/>
    <property type="match status" value="1"/>
</dbReference>
<dbReference type="EMBL" id="LT629763">
    <property type="protein sequence ID" value="SDS51732.1"/>
    <property type="molecule type" value="Genomic_DNA"/>
</dbReference>
<dbReference type="PROSITE" id="PS50995">
    <property type="entry name" value="HTH_MARR_2"/>
    <property type="match status" value="1"/>
</dbReference>
<dbReference type="InterPro" id="IPR036388">
    <property type="entry name" value="WH-like_DNA-bd_sf"/>
</dbReference>
<reference evidence="7" key="2">
    <citation type="submission" date="2016-10" db="EMBL/GenBank/DDBJ databases">
        <authorList>
            <person name="Varghese N."/>
            <person name="Submissions S."/>
        </authorList>
    </citation>
    <scope>NUCLEOTIDE SEQUENCE [LARGE SCALE GENOMIC DNA]</scope>
    <source>
        <strain evidence="7">JCM 14963</strain>
    </source>
</reference>
<dbReference type="PRINTS" id="PR00598">
    <property type="entry name" value="HTHMARR"/>
</dbReference>
<dbReference type="InterPro" id="IPR036390">
    <property type="entry name" value="WH_DNA-bd_sf"/>
</dbReference>
<keyword evidence="8" id="KW-1185">Reference proteome</keyword>
<dbReference type="RefSeq" id="WP_157719348.1">
    <property type="nucleotide sequence ID" value="NZ_LT629763.1"/>
</dbReference>
<dbReference type="GO" id="GO:0003677">
    <property type="term" value="F:DNA binding"/>
    <property type="evidence" value="ECO:0007669"/>
    <property type="project" value="UniProtKB-KW"/>
</dbReference>
<proteinExistence type="predicted"/>
<evidence type="ECO:0000313" key="8">
    <source>
        <dbReference type="Proteomes" id="UP001486808"/>
    </source>
</evidence>
<dbReference type="GO" id="GO:0003700">
    <property type="term" value="F:DNA-binding transcription factor activity"/>
    <property type="evidence" value="ECO:0007669"/>
    <property type="project" value="InterPro"/>
</dbReference>
<dbReference type="SUPFAM" id="SSF46785">
    <property type="entry name" value="Winged helix' DNA-binding domain"/>
    <property type="match status" value="1"/>
</dbReference>
<dbReference type="GO" id="GO:0006950">
    <property type="term" value="P:response to stress"/>
    <property type="evidence" value="ECO:0007669"/>
    <property type="project" value="TreeGrafter"/>
</dbReference>